<dbReference type="GO" id="GO:0004842">
    <property type="term" value="F:ubiquitin-protein transferase activity"/>
    <property type="evidence" value="ECO:0007669"/>
    <property type="project" value="TreeGrafter"/>
</dbReference>
<dbReference type="PANTHER" id="PTHR24171:SF8">
    <property type="entry name" value="BRCA1-ASSOCIATED RING DOMAIN PROTEIN 1"/>
    <property type="match status" value="1"/>
</dbReference>
<keyword evidence="2 3" id="KW-0040">ANK repeat</keyword>
<protein>
    <submittedName>
        <fullName evidence="4">Uncharacterized protein</fullName>
    </submittedName>
</protein>
<dbReference type="PROSITE" id="PS50297">
    <property type="entry name" value="ANK_REP_REGION"/>
    <property type="match status" value="1"/>
</dbReference>
<evidence type="ECO:0000256" key="1">
    <source>
        <dbReference type="ARBA" id="ARBA00022737"/>
    </source>
</evidence>
<proteinExistence type="predicted"/>
<evidence type="ECO:0000256" key="3">
    <source>
        <dbReference type="PROSITE-ProRule" id="PRU00023"/>
    </source>
</evidence>
<dbReference type="InterPro" id="IPR036770">
    <property type="entry name" value="Ankyrin_rpt-contain_sf"/>
</dbReference>
<dbReference type="PROSITE" id="PS50088">
    <property type="entry name" value="ANK_REPEAT"/>
    <property type="match status" value="2"/>
</dbReference>
<dbReference type="eggNOG" id="COG0666">
    <property type="taxonomic scope" value="Bacteria"/>
</dbReference>
<gene>
    <name evidence="4" type="ORF">N790_10135</name>
</gene>
<dbReference type="SMART" id="SM00248">
    <property type="entry name" value="ANK"/>
    <property type="match status" value="3"/>
</dbReference>
<dbReference type="Proteomes" id="UP000029392">
    <property type="component" value="Unassembled WGS sequence"/>
</dbReference>
<organism evidence="4 5">
    <name type="scientific">Arenimonas malthae CC-JY-1</name>
    <dbReference type="NCBI Taxonomy" id="1384054"/>
    <lineage>
        <taxon>Bacteria</taxon>
        <taxon>Pseudomonadati</taxon>
        <taxon>Pseudomonadota</taxon>
        <taxon>Gammaproteobacteria</taxon>
        <taxon>Lysobacterales</taxon>
        <taxon>Lysobacteraceae</taxon>
        <taxon>Arenimonas</taxon>
    </lineage>
</organism>
<sequence length="176" mass="18489">MSHPALDIEAAYLRGDLDALRAALGNPPDFPHTRDDCGGSCLANALYRAPIGLVRALLERGADPNEPADDGFPPLFAALGSNHPDTAERVALLLRHGADPNQRGVNDYTALHQAACSDNADAVHLLLAAGADPQARTRIDHYATALEEAEHFGHPVGAAALRQALGLGPRAGEDSR</sequence>
<dbReference type="OrthoDB" id="9151764at2"/>
<dbReference type="Pfam" id="PF12796">
    <property type="entry name" value="Ank_2"/>
    <property type="match status" value="1"/>
</dbReference>
<keyword evidence="5" id="KW-1185">Reference proteome</keyword>
<dbReference type="PANTHER" id="PTHR24171">
    <property type="entry name" value="ANKYRIN REPEAT DOMAIN-CONTAINING PROTEIN 39-RELATED"/>
    <property type="match status" value="1"/>
</dbReference>
<dbReference type="AlphaFoldDB" id="A0A091B193"/>
<evidence type="ECO:0000256" key="2">
    <source>
        <dbReference type="ARBA" id="ARBA00023043"/>
    </source>
</evidence>
<accession>A0A091B193</accession>
<dbReference type="PATRIC" id="fig|1384054.3.peg.2186"/>
<name>A0A091B193_9GAMM</name>
<dbReference type="STRING" id="1384054.N790_10135"/>
<dbReference type="InterPro" id="IPR002110">
    <property type="entry name" value="Ankyrin_rpt"/>
</dbReference>
<feature type="repeat" description="ANK" evidence="3">
    <location>
        <begin position="70"/>
        <end position="105"/>
    </location>
</feature>
<comment type="caution">
    <text evidence="4">The sequence shown here is derived from an EMBL/GenBank/DDBJ whole genome shotgun (WGS) entry which is preliminary data.</text>
</comment>
<dbReference type="SUPFAM" id="SSF48403">
    <property type="entry name" value="Ankyrin repeat"/>
    <property type="match status" value="1"/>
</dbReference>
<feature type="repeat" description="ANK" evidence="3">
    <location>
        <begin position="106"/>
        <end position="138"/>
    </location>
</feature>
<dbReference type="EMBL" id="AVCH01000184">
    <property type="protein sequence ID" value="KFN45332.1"/>
    <property type="molecule type" value="Genomic_DNA"/>
</dbReference>
<dbReference type="Gene3D" id="1.25.40.20">
    <property type="entry name" value="Ankyrin repeat-containing domain"/>
    <property type="match status" value="1"/>
</dbReference>
<evidence type="ECO:0000313" key="5">
    <source>
        <dbReference type="Proteomes" id="UP000029392"/>
    </source>
</evidence>
<dbReference type="RefSeq" id="WP_052385905.1">
    <property type="nucleotide sequence ID" value="NZ_AVCH01000184.1"/>
</dbReference>
<dbReference type="GO" id="GO:0085020">
    <property type="term" value="P:protein K6-linked ubiquitination"/>
    <property type="evidence" value="ECO:0007669"/>
    <property type="project" value="TreeGrafter"/>
</dbReference>
<keyword evidence="1" id="KW-0677">Repeat</keyword>
<evidence type="ECO:0000313" key="4">
    <source>
        <dbReference type="EMBL" id="KFN45332.1"/>
    </source>
</evidence>
<reference evidence="4 5" key="1">
    <citation type="submission" date="2013-09" db="EMBL/GenBank/DDBJ databases">
        <title>Genome sequencing of Arenimonas malthae.</title>
        <authorList>
            <person name="Chen F."/>
            <person name="Wang G."/>
        </authorList>
    </citation>
    <scope>NUCLEOTIDE SEQUENCE [LARGE SCALE GENOMIC DNA]</scope>
    <source>
        <strain evidence="4 5">CC-JY-1</strain>
    </source>
</reference>